<dbReference type="GO" id="GO:0005506">
    <property type="term" value="F:iron ion binding"/>
    <property type="evidence" value="ECO:0007669"/>
    <property type="project" value="InterPro"/>
</dbReference>
<dbReference type="InterPro" id="IPR001128">
    <property type="entry name" value="Cyt_P450"/>
</dbReference>
<evidence type="ECO:0000256" key="8">
    <source>
        <dbReference type="SAM" id="MobiDB-lite"/>
    </source>
</evidence>
<keyword evidence="3 7" id="KW-0479">Metal-binding</keyword>
<dbReference type="PRINTS" id="PR00359">
    <property type="entry name" value="BP450"/>
</dbReference>
<protein>
    <submittedName>
        <fullName evidence="9">Cytochrome P450</fullName>
    </submittedName>
</protein>
<keyword evidence="4 7" id="KW-0560">Oxidoreductase</keyword>
<dbReference type="InterPro" id="IPR036396">
    <property type="entry name" value="Cyt_P450_sf"/>
</dbReference>
<evidence type="ECO:0000256" key="1">
    <source>
        <dbReference type="ARBA" id="ARBA00010617"/>
    </source>
</evidence>
<comment type="similarity">
    <text evidence="1 7">Belongs to the cytochrome P450 family.</text>
</comment>
<dbReference type="Proteomes" id="UP000239352">
    <property type="component" value="Unassembled WGS sequence"/>
</dbReference>
<organism evidence="9 10">
    <name type="scientific">Actinopolyspora mortivallis</name>
    <dbReference type="NCBI Taxonomy" id="33906"/>
    <lineage>
        <taxon>Bacteria</taxon>
        <taxon>Bacillati</taxon>
        <taxon>Actinomycetota</taxon>
        <taxon>Actinomycetes</taxon>
        <taxon>Actinopolysporales</taxon>
        <taxon>Actinopolysporaceae</taxon>
        <taxon>Actinopolyspora</taxon>
    </lineage>
</organism>
<keyword evidence="2 7" id="KW-0349">Heme</keyword>
<dbReference type="GO" id="GO:0004497">
    <property type="term" value="F:monooxygenase activity"/>
    <property type="evidence" value="ECO:0007669"/>
    <property type="project" value="UniProtKB-KW"/>
</dbReference>
<dbReference type="FunFam" id="1.10.630.10:FF:000018">
    <property type="entry name" value="Cytochrome P450 monooxygenase"/>
    <property type="match status" value="1"/>
</dbReference>
<evidence type="ECO:0000313" key="9">
    <source>
        <dbReference type="EMBL" id="PRW64251.1"/>
    </source>
</evidence>
<evidence type="ECO:0000256" key="4">
    <source>
        <dbReference type="ARBA" id="ARBA00023002"/>
    </source>
</evidence>
<dbReference type="EMBL" id="PVSR01000005">
    <property type="protein sequence ID" value="PRW64251.1"/>
    <property type="molecule type" value="Genomic_DNA"/>
</dbReference>
<evidence type="ECO:0000256" key="3">
    <source>
        <dbReference type="ARBA" id="ARBA00022723"/>
    </source>
</evidence>
<name>A0A2T0GYS1_ACTMO</name>
<keyword evidence="10" id="KW-1185">Reference proteome</keyword>
<dbReference type="GO" id="GO:0020037">
    <property type="term" value="F:heme binding"/>
    <property type="evidence" value="ECO:0007669"/>
    <property type="project" value="InterPro"/>
</dbReference>
<feature type="region of interest" description="Disordered" evidence="8">
    <location>
        <begin position="1"/>
        <end position="23"/>
    </location>
</feature>
<gene>
    <name evidence="9" type="ORF">CEP50_06360</name>
</gene>
<dbReference type="Gene3D" id="1.10.630.10">
    <property type="entry name" value="Cytochrome P450"/>
    <property type="match status" value="1"/>
</dbReference>
<dbReference type="CDD" id="cd11032">
    <property type="entry name" value="P450_EryK-like"/>
    <property type="match status" value="1"/>
</dbReference>
<dbReference type="InterPro" id="IPR002397">
    <property type="entry name" value="Cyt_P450_B"/>
</dbReference>
<dbReference type="AlphaFoldDB" id="A0A2T0GYS1"/>
<evidence type="ECO:0000256" key="6">
    <source>
        <dbReference type="ARBA" id="ARBA00023033"/>
    </source>
</evidence>
<dbReference type="InParanoid" id="A0A2T0GYS1"/>
<feature type="compositionally biased region" description="Low complexity" evidence="8">
    <location>
        <begin position="1"/>
        <end position="17"/>
    </location>
</feature>
<comment type="caution">
    <text evidence="9">The sequence shown here is derived from an EMBL/GenBank/DDBJ whole genome shotgun (WGS) entry which is preliminary data.</text>
</comment>
<dbReference type="GO" id="GO:0016705">
    <property type="term" value="F:oxidoreductase activity, acting on paired donors, with incorporation or reduction of molecular oxygen"/>
    <property type="evidence" value="ECO:0007669"/>
    <property type="project" value="InterPro"/>
</dbReference>
<dbReference type="Pfam" id="PF00067">
    <property type="entry name" value="p450"/>
    <property type="match status" value="1"/>
</dbReference>
<reference evidence="9 10" key="1">
    <citation type="submission" date="2018-03" db="EMBL/GenBank/DDBJ databases">
        <title>Actinopolyspora mortivallis from Sahara, screening for active biomolecules.</title>
        <authorList>
            <person name="Selama O."/>
            <person name="Wellington E.M.H."/>
            <person name="Hacene H."/>
        </authorList>
    </citation>
    <scope>NUCLEOTIDE SEQUENCE [LARGE SCALE GENOMIC DNA]</scope>
    <source>
        <strain evidence="9 10">M5A</strain>
    </source>
</reference>
<sequence>MSGPAPRTTTTAARAATEGGHEVSADEMLAARPALWDGGHEFFAWARRMRAEHPVAHETTTNTWHLFRHEDIRRILSDPSTFSAELDRVMPIETFTRGNIATMDPPQHPRMRKLVNQAFTARTVQDLGERIRAVSDELLGHVERRTEFDLVSEVTYQLPIIIIAELLGVPAGDRELFRSWVDDMLDPPYDQLTDLLDNEAVMNARRALDDYLLEKAHQRRREPRQDLISRLVSAEVDGERLADEDVVGFASFLLLAGSLTTTVLLGNTMRSLAENPRADLRVREDPALVPQLVEEVLRYRPSFLPARRVTLHDVVVSGVEIPANSFLTGSIMSANHDEEVFAQPDRFDIHRTDNPHLAFGHGGHFCLGAPLARLESRTLLEMLFTRMPDLELAADSTIPIYGNPDVFGPKRLPVTRGRRGGRV</sequence>
<dbReference type="InterPro" id="IPR017972">
    <property type="entry name" value="Cyt_P450_CS"/>
</dbReference>
<keyword evidence="6 7" id="KW-0503">Monooxygenase</keyword>
<dbReference type="PANTHER" id="PTHR46696:SF1">
    <property type="entry name" value="CYTOCHROME P450 YJIB-RELATED"/>
    <property type="match status" value="1"/>
</dbReference>
<evidence type="ECO:0000313" key="10">
    <source>
        <dbReference type="Proteomes" id="UP000239352"/>
    </source>
</evidence>
<proteinExistence type="inferred from homology"/>
<evidence type="ECO:0000256" key="7">
    <source>
        <dbReference type="RuleBase" id="RU000461"/>
    </source>
</evidence>
<dbReference type="PROSITE" id="PS00086">
    <property type="entry name" value="CYTOCHROME_P450"/>
    <property type="match status" value="1"/>
</dbReference>
<accession>A0A2T0GYS1</accession>
<evidence type="ECO:0000256" key="2">
    <source>
        <dbReference type="ARBA" id="ARBA00022617"/>
    </source>
</evidence>
<keyword evidence="5 7" id="KW-0408">Iron</keyword>
<evidence type="ECO:0000256" key="5">
    <source>
        <dbReference type="ARBA" id="ARBA00023004"/>
    </source>
</evidence>
<dbReference type="PANTHER" id="PTHR46696">
    <property type="entry name" value="P450, PUTATIVE (EUROFUNG)-RELATED"/>
    <property type="match status" value="1"/>
</dbReference>
<dbReference type="SUPFAM" id="SSF48264">
    <property type="entry name" value="Cytochrome P450"/>
    <property type="match status" value="1"/>
</dbReference>